<evidence type="ECO:0000313" key="3">
    <source>
        <dbReference type="Proteomes" id="UP000064189"/>
    </source>
</evidence>
<dbReference type="Gene3D" id="2.40.380.10">
    <property type="entry name" value="FomD-like"/>
    <property type="match status" value="1"/>
</dbReference>
<organism evidence="2 3">
    <name type="scientific">Peribacillus simplex</name>
    <dbReference type="NCBI Taxonomy" id="1478"/>
    <lineage>
        <taxon>Bacteria</taxon>
        <taxon>Bacillati</taxon>
        <taxon>Bacillota</taxon>
        <taxon>Bacilli</taxon>
        <taxon>Bacillales</taxon>
        <taxon>Bacillaceae</taxon>
        <taxon>Peribacillus</taxon>
    </lineage>
</organism>
<sequence>MVHISAFAIQRRDEMIERKIRYDSLIVDHPCICLAADEDEVVLFHEVNDSFTMNTPETELTISKGSYTIAYYWRHRPYNLYIWRNKQGQYVGSYFNMVKNTSILDKLVTFEDLIIDILVLPDGDHFILDEDELPVPLDVFENGSVQQALTDLLDSMDDLLAQTVLQSGHFYKHEDLLSLLRQR</sequence>
<dbReference type="Pfam" id="PF04167">
    <property type="entry name" value="DUF402"/>
    <property type="match status" value="1"/>
</dbReference>
<dbReference type="Proteomes" id="UP000064189">
    <property type="component" value="Unassembled WGS sequence"/>
</dbReference>
<dbReference type="EMBL" id="LNNH01000028">
    <property type="protein sequence ID" value="KWW17313.1"/>
    <property type="molecule type" value="Genomic_DNA"/>
</dbReference>
<dbReference type="PANTHER" id="PTHR41271">
    <property type="entry name" value="DUF402 DOMAIN-CONTAINING PROTEIN"/>
    <property type="match status" value="1"/>
</dbReference>
<dbReference type="PANTHER" id="PTHR41271:SF1">
    <property type="entry name" value="DUF402 DOMAIN-CONTAINING PROTEIN"/>
    <property type="match status" value="1"/>
</dbReference>
<dbReference type="SUPFAM" id="SSF159234">
    <property type="entry name" value="FomD-like"/>
    <property type="match status" value="1"/>
</dbReference>
<proteinExistence type="predicted"/>
<evidence type="ECO:0000259" key="1">
    <source>
        <dbReference type="Pfam" id="PF04167"/>
    </source>
</evidence>
<comment type="caution">
    <text evidence="2">The sequence shown here is derived from an EMBL/GenBank/DDBJ whole genome shotgun (WGS) entry which is preliminary data.</text>
</comment>
<gene>
    <name evidence="2" type="ORF">AS888_22165</name>
</gene>
<dbReference type="RefSeq" id="WP_061142860.1">
    <property type="nucleotide sequence ID" value="NZ_LNNH01000028.1"/>
</dbReference>
<keyword evidence="3" id="KW-1185">Reference proteome</keyword>
<dbReference type="InterPro" id="IPR035930">
    <property type="entry name" value="FomD-like_sf"/>
</dbReference>
<dbReference type="InterPro" id="IPR007295">
    <property type="entry name" value="DUF402"/>
</dbReference>
<protein>
    <recommendedName>
        <fullName evidence="1">DUF402 domain-containing protein</fullName>
    </recommendedName>
</protein>
<evidence type="ECO:0000313" key="2">
    <source>
        <dbReference type="EMBL" id="KWW17313.1"/>
    </source>
</evidence>
<reference evidence="2 3" key="1">
    <citation type="submission" date="2015-11" db="EMBL/GenBank/DDBJ databases">
        <title>Genome Sequence of Bacillus simplex strain VanAntwerpen2.</title>
        <authorList>
            <person name="Couger M.B."/>
        </authorList>
    </citation>
    <scope>NUCLEOTIDE SEQUENCE [LARGE SCALE GENOMIC DNA]</scope>
    <source>
        <strain evidence="2 3">VanAntwerpen02</strain>
    </source>
</reference>
<name>A0A109MWQ7_9BACI</name>
<dbReference type="AlphaFoldDB" id="A0A109MWQ7"/>
<accession>A0A109MWQ7</accession>
<feature type="domain" description="DUF402" evidence="1">
    <location>
        <begin position="49"/>
        <end position="133"/>
    </location>
</feature>